<proteinExistence type="predicted"/>
<comment type="caution">
    <text evidence="1">The sequence shown here is derived from an EMBL/GenBank/DDBJ whole genome shotgun (WGS) entry which is preliminary data.</text>
</comment>
<dbReference type="VEuPathDB" id="TrichDB:TRFO_08602"/>
<evidence type="ECO:0000313" key="2">
    <source>
        <dbReference type="Proteomes" id="UP000179807"/>
    </source>
</evidence>
<reference evidence="1" key="1">
    <citation type="submission" date="2016-10" db="EMBL/GenBank/DDBJ databases">
        <authorList>
            <person name="Benchimol M."/>
            <person name="Almeida L.G."/>
            <person name="Vasconcelos A.T."/>
            <person name="Perreira-Neves A."/>
            <person name="Rosa I.A."/>
            <person name="Tasca T."/>
            <person name="Bogo M.R."/>
            <person name="de Souza W."/>
        </authorList>
    </citation>
    <scope>NUCLEOTIDE SEQUENCE [LARGE SCALE GENOMIC DNA]</scope>
    <source>
        <strain evidence="1">K</strain>
    </source>
</reference>
<protein>
    <submittedName>
        <fullName evidence="1">Uncharacterized protein</fullName>
    </submittedName>
</protein>
<keyword evidence="2" id="KW-1185">Reference proteome</keyword>
<dbReference type="EMBL" id="MLAK01001026">
    <property type="protein sequence ID" value="OHS99045.1"/>
    <property type="molecule type" value="Genomic_DNA"/>
</dbReference>
<dbReference type="Proteomes" id="UP000179807">
    <property type="component" value="Unassembled WGS sequence"/>
</dbReference>
<organism evidence="1 2">
    <name type="scientific">Tritrichomonas foetus</name>
    <dbReference type="NCBI Taxonomy" id="1144522"/>
    <lineage>
        <taxon>Eukaryota</taxon>
        <taxon>Metamonada</taxon>
        <taxon>Parabasalia</taxon>
        <taxon>Tritrichomonadida</taxon>
        <taxon>Tritrichomonadidae</taxon>
        <taxon>Tritrichomonas</taxon>
    </lineage>
</organism>
<name>A0A1J4JNG0_9EUKA</name>
<dbReference type="AlphaFoldDB" id="A0A1J4JNG0"/>
<evidence type="ECO:0000313" key="1">
    <source>
        <dbReference type="EMBL" id="OHS99045.1"/>
    </source>
</evidence>
<accession>A0A1J4JNG0</accession>
<dbReference type="RefSeq" id="XP_068352182.1">
    <property type="nucleotide sequence ID" value="XM_068494390.1"/>
</dbReference>
<dbReference type="OrthoDB" id="10263200at2759"/>
<gene>
    <name evidence="1" type="ORF">TRFO_08602</name>
</gene>
<dbReference type="GeneID" id="94829094"/>
<sequence>MLTQTDEIQNFLDKMMFQEEEKSNKLKTHIEELTKQLNAHSPSSDSKRQITHGEDVILHFGNNKFDKVIKSTATIDDLFGMAKVMIGTDTVGYRDRDDQGGTVWLRTTRDLHYMFVRYFSQKLPFMQIIAIQPKDIANISQFNLRKEIINKEDSAVFRCESAGSELPLIFLAIPSNFNQNDGFLYLKAIFGNFSSLMFVDEADDMITVDSEESWEYCIESGCSLPKAGRYPRLLVKTQ</sequence>